<evidence type="ECO:0000256" key="5">
    <source>
        <dbReference type="ARBA" id="ARBA00023004"/>
    </source>
</evidence>
<evidence type="ECO:0000256" key="3">
    <source>
        <dbReference type="ARBA" id="ARBA00022617"/>
    </source>
</evidence>
<comment type="similarity">
    <text evidence="2 7">Belongs to the cytochrome P450 family.</text>
</comment>
<dbReference type="Gene3D" id="1.10.630.10">
    <property type="entry name" value="Cytochrome P450"/>
    <property type="match status" value="1"/>
</dbReference>
<accession>A0A6A6WA49</accession>
<dbReference type="PANTHER" id="PTHR24304:SF2">
    <property type="entry name" value="24-HYDROXYCHOLESTEROL 7-ALPHA-HYDROXYLASE"/>
    <property type="match status" value="1"/>
</dbReference>
<dbReference type="Pfam" id="PF00067">
    <property type="entry name" value="p450"/>
    <property type="match status" value="1"/>
</dbReference>
<evidence type="ECO:0000256" key="1">
    <source>
        <dbReference type="ARBA" id="ARBA00001971"/>
    </source>
</evidence>
<sequence>MILSTVLALVLYGGPFAAIPTCLLVFLISFRLWAFTIKPILNPNEPKELPYWIPSHALEFVKNGDGVITRAQKYFKNQREPFALTVGGQKLYFVSSPDDTVALYRNSATLSVDKVVYDVTNIFGVSKASCDKFYEAPESRDADLAAQAIDMNNADLKPLAHLNMIFWKEQLVPGPRYNEMLAKVSASISSQVHKLSGRYTRSTEKDGSKIVSLLELTREVLIDAVLRAFFGDSLMELNPNVIDDSMQFDKESWKLWYKVAGARSMLQAKQRLLETTQTWLSLPEERREGACDLVKRLIVTERAVHFPEKDIAEMMSIVIFATNTNTYKAAFWALAHLVEDPQLLQRLRSGEVAAAAKLDESEYLQFLADSCPLLTSLFAESLRVYTNSHSKMIPVNARVMVPYRQMHMHDVVWGDSQVFDAERFERNPKMLSSTSLRPFGGGHTYCPGRFLAKAEVLILITRLLSLYDIEKIDDKGFPQADLGTPVAGLMGPLDGEDVLLKLTPRLHS</sequence>
<dbReference type="PROSITE" id="PS00086">
    <property type="entry name" value="CYTOCHROME_P450"/>
    <property type="match status" value="1"/>
</dbReference>
<dbReference type="InterPro" id="IPR050529">
    <property type="entry name" value="CYP450_sterol_14alpha_dmase"/>
</dbReference>
<dbReference type="GO" id="GO:0008395">
    <property type="term" value="F:steroid hydroxylase activity"/>
    <property type="evidence" value="ECO:0007669"/>
    <property type="project" value="TreeGrafter"/>
</dbReference>
<keyword evidence="7" id="KW-0560">Oxidoreductase</keyword>
<dbReference type="GO" id="GO:0005506">
    <property type="term" value="F:iron ion binding"/>
    <property type="evidence" value="ECO:0007669"/>
    <property type="project" value="InterPro"/>
</dbReference>
<dbReference type="EMBL" id="ML996569">
    <property type="protein sequence ID" value="KAF2759738.1"/>
    <property type="molecule type" value="Genomic_DNA"/>
</dbReference>
<comment type="cofactor">
    <cofactor evidence="1 6">
        <name>heme</name>
        <dbReference type="ChEBI" id="CHEBI:30413"/>
    </cofactor>
</comment>
<keyword evidence="4 6" id="KW-0479">Metal-binding</keyword>
<dbReference type="InterPro" id="IPR036396">
    <property type="entry name" value="Cyt_P450_sf"/>
</dbReference>
<dbReference type="Proteomes" id="UP000799437">
    <property type="component" value="Unassembled WGS sequence"/>
</dbReference>
<keyword evidence="5 6" id="KW-0408">Iron</keyword>
<dbReference type="SUPFAM" id="SSF48264">
    <property type="entry name" value="Cytochrome P450"/>
    <property type="match status" value="1"/>
</dbReference>
<dbReference type="CDD" id="cd11040">
    <property type="entry name" value="CYP7_CYP8-like"/>
    <property type="match status" value="1"/>
</dbReference>
<dbReference type="PRINTS" id="PR00465">
    <property type="entry name" value="EP450IV"/>
</dbReference>
<evidence type="ECO:0000256" key="7">
    <source>
        <dbReference type="RuleBase" id="RU000461"/>
    </source>
</evidence>
<evidence type="ECO:0000256" key="4">
    <source>
        <dbReference type="ARBA" id="ARBA00022723"/>
    </source>
</evidence>
<dbReference type="OrthoDB" id="1470350at2759"/>
<reference evidence="8" key="1">
    <citation type="journal article" date="2020" name="Stud. Mycol.">
        <title>101 Dothideomycetes genomes: a test case for predicting lifestyles and emergence of pathogens.</title>
        <authorList>
            <person name="Haridas S."/>
            <person name="Albert R."/>
            <person name="Binder M."/>
            <person name="Bloem J."/>
            <person name="Labutti K."/>
            <person name="Salamov A."/>
            <person name="Andreopoulos B."/>
            <person name="Baker S."/>
            <person name="Barry K."/>
            <person name="Bills G."/>
            <person name="Bluhm B."/>
            <person name="Cannon C."/>
            <person name="Castanera R."/>
            <person name="Culley D."/>
            <person name="Daum C."/>
            <person name="Ezra D."/>
            <person name="Gonzalez J."/>
            <person name="Henrissat B."/>
            <person name="Kuo A."/>
            <person name="Liang C."/>
            <person name="Lipzen A."/>
            <person name="Lutzoni F."/>
            <person name="Magnuson J."/>
            <person name="Mondo S."/>
            <person name="Nolan M."/>
            <person name="Ohm R."/>
            <person name="Pangilinan J."/>
            <person name="Park H.-J."/>
            <person name="Ramirez L."/>
            <person name="Alfaro M."/>
            <person name="Sun H."/>
            <person name="Tritt A."/>
            <person name="Yoshinaga Y."/>
            <person name="Zwiers L.-H."/>
            <person name="Turgeon B."/>
            <person name="Goodwin S."/>
            <person name="Spatafora J."/>
            <person name="Crous P."/>
            <person name="Grigoriev I."/>
        </authorList>
    </citation>
    <scope>NUCLEOTIDE SEQUENCE</scope>
    <source>
        <strain evidence="8">CBS 121739</strain>
    </source>
</reference>
<dbReference type="InterPro" id="IPR017972">
    <property type="entry name" value="Cyt_P450_CS"/>
</dbReference>
<keyword evidence="7" id="KW-0503">Monooxygenase</keyword>
<evidence type="ECO:0000313" key="9">
    <source>
        <dbReference type="Proteomes" id="UP000799437"/>
    </source>
</evidence>
<dbReference type="GO" id="GO:0016705">
    <property type="term" value="F:oxidoreductase activity, acting on paired donors, with incorporation or reduction of molecular oxygen"/>
    <property type="evidence" value="ECO:0007669"/>
    <property type="project" value="InterPro"/>
</dbReference>
<keyword evidence="3 6" id="KW-0349">Heme</keyword>
<gene>
    <name evidence="8" type="ORF">EJ05DRAFT_526466</name>
</gene>
<dbReference type="InterPro" id="IPR001128">
    <property type="entry name" value="Cyt_P450"/>
</dbReference>
<name>A0A6A6WA49_9PEZI</name>
<dbReference type="GO" id="GO:0020037">
    <property type="term" value="F:heme binding"/>
    <property type="evidence" value="ECO:0007669"/>
    <property type="project" value="InterPro"/>
</dbReference>
<dbReference type="InterPro" id="IPR002403">
    <property type="entry name" value="Cyt_P450_E_grp-IV"/>
</dbReference>
<dbReference type="GeneID" id="54489923"/>
<evidence type="ECO:0000256" key="2">
    <source>
        <dbReference type="ARBA" id="ARBA00010617"/>
    </source>
</evidence>
<dbReference type="AlphaFoldDB" id="A0A6A6WA49"/>
<dbReference type="RefSeq" id="XP_033602189.1">
    <property type="nucleotide sequence ID" value="XM_033748869.1"/>
</dbReference>
<evidence type="ECO:0000256" key="6">
    <source>
        <dbReference type="PIRSR" id="PIRSR602403-1"/>
    </source>
</evidence>
<protein>
    <submittedName>
        <fullName evidence="8">Cytochrome P450</fullName>
    </submittedName>
</protein>
<feature type="binding site" description="axial binding residue" evidence="6">
    <location>
        <position position="446"/>
    </location>
    <ligand>
        <name>heme</name>
        <dbReference type="ChEBI" id="CHEBI:30413"/>
    </ligand>
    <ligandPart>
        <name>Fe</name>
        <dbReference type="ChEBI" id="CHEBI:18248"/>
    </ligandPart>
</feature>
<evidence type="ECO:0000313" key="8">
    <source>
        <dbReference type="EMBL" id="KAF2759738.1"/>
    </source>
</evidence>
<keyword evidence="9" id="KW-1185">Reference proteome</keyword>
<proteinExistence type="inferred from homology"/>
<dbReference type="PANTHER" id="PTHR24304">
    <property type="entry name" value="CYTOCHROME P450 FAMILY 7"/>
    <property type="match status" value="1"/>
</dbReference>
<organism evidence="8 9">
    <name type="scientific">Pseudovirgaria hyperparasitica</name>
    <dbReference type="NCBI Taxonomy" id="470096"/>
    <lineage>
        <taxon>Eukaryota</taxon>
        <taxon>Fungi</taxon>
        <taxon>Dikarya</taxon>
        <taxon>Ascomycota</taxon>
        <taxon>Pezizomycotina</taxon>
        <taxon>Dothideomycetes</taxon>
        <taxon>Dothideomycetes incertae sedis</taxon>
        <taxon>Acrospermales</taxon>
        <taxon>Acrospermaceae</taxon>
        <taxon>Pseudovirgaria</taxon>
    </lineage>
</organism>